<accession>A0A4Z0M2X6</accession>
<keyword evidence="5 12" id="KW-1133">Transmembrane helix</keyword>
<feature type="transmembrane region" description="Helical" evidence="12">
    <location>
        <begin position="100"/>
        <end position="118"/>
    </location>
</feature>
<dbReference type="GO" id="GO:0016653">
    <property type="term" value="F:oxidoreductase activity, acting on NAD(P)H, heme protein as acceptor"/>
    <property type="evidence" value="ECO:0007669"/>
    <property type="project" value="TreeGrafter"/>
</dbReference>
<dbReference type="GO" id="GO:0046872">
    <property type="term" value="F:metal ion binding"/>
    <property type="evidence" value="ECO:0007669"/>
    <property type="project" value="UniProtKB-KW"/>
</dbReference>
<evidence type="ECO:0000256" key="4">
    <source>
        <dbReference type="ARBA" id="ARBA00022723"/>
    </source>
</evidence>
<comment type="catalytic activity">
    <reaction evidence="11">
        <text>Fe(II)-heme o + 2 A + H2O = Fe(II)-heme a + 2 AH2</text>
        <dbReference type="Rhea" id="RHEA:63388"/>
        <dbReference type="ChEBI" id="CHEBI:13193"/>
        <dbReference type="ChEBI" id="CHEBI:15377"/>
        <dbReference type="ChEBI" id="CHEBI:17499"/>
        <dbReference type="ChEBI" id="CHEBI:60530"/>
        <dbReference type="ChEBI" id="CHEBI:61715"/>
        <dbReference type="EC" id="1.17.99.9"/>
    </reaction>
    <physiologicalReaction direction="left-to-right" evidence="11">
        <dbReference type="Rhea" id="RHEA:63389"/>
    </physiologicalReaction>
</comment>
<dbReference type="RefSeq" id="WP_135442170.1">
    <property type="nucleotide sequence ID" value="NZ_SRLE01000006.1"/>
</dbReference>
<comment type="pathway">
    <text evidence="10">Porphyrin-containing compound metabolism; heme A biosynthesis; heme A from heme O: step 1/1.</text>
</comment>
<dbReference type="InterPro" id="IPR003780">
    <property type="entry name" value="COX15/CtaA_fam"/>
</dbReference>
<feature type="transmembrane region" description="Helical" evidence="12">
    <location>
        <begin position="15"/>
        <end position="35"/>
    </location>
</feature>
<dbReference type="HAMAP" id="MF_01665">
    <property type="entry name" value="HemeA_synth_type2"/>
    <property type="match status" value="1"/>
</dbReference>
<evidence type="ECO:0000256" key="2">
    <source>
        <dbReference type="ARBA" id="ARBA00004141"/>
    </source>
</evidence>
<dbReference type="OrthoDB" id="9793156at2"/>
<organism evidence="13 14">
    <name type="scientific">Mangrovimicrobium sediminis</name>
    <dbReference type="NCBI Taxonomy" id="2562682"/>
    <lineage>
        <taxon>Bacteria</taxon>
        <taxon>Pseudomonadati</taxon>
        <taxon>Pseudomonadota</taxon>
        <taxon>Gammaproteobacteria</taxon>
        <taxon>Cellvibrionales</taxon>
        <taxon>Halieaceae</taxon>
        <taxon>Mangrovimicrobium</taxon>
    </lineage>
</organism>
<dbReference type="GO" id="GO:0006784">
    <property type="term" value="P:heme A biosynthetic process"/>
    <property type="evidence" value="ECO:0007669"/>
    <property type="project" value="InterPro"/>
</dbReference>
<protein>
    <submittedName>
        <fullName evidence="13">Heme A synthase</fullName>
    </submittedName>
</protein>
<feature type="transmembrane region" description="Helical" evidence="12">
    <location>
        <begin position="130"/>
        <end position="148"/>
    </location>
</feature>
<dbReference type="GO" id="GO:0120547">
    <property type="term" value="F:heme A synthase activity"/>
    <property type="evidence" value="ECO:0007669"/>
    <property type="project" value="UniProtKB-EC"/>
</dbReference>
<evidence type="ECO:0000256" key="7">
    <source>
        <dbReference type="ARBA" id="ARBA00023004"/>
    </source>
</evidence>
<dbReference type="EMBL" id="SRLE01000006">
    <property type="protein sequence ID" value="TGD73861.1"/>
    <property type="molecule type" value="Genomic_DNA"/>
</dbReference>
<name>A0A4Z0M2X6_9GAMM</name>
<keyword evidence="7" id="KW-0408">Iron</keyword>
<dbReference type="GO" id="GO:0016020">
    <property type="term" value="C:membrane"/>
    <property type="evidence" value="ECO:0007669"/>
    <property type="project" value="UniProtKB-SubCell"/>
</dbReference>
<dbReference type="PANTHER" id="PTHR23289">
    <property type="entry name" value="CYTOCHROME C OXIDASE ASSEMBLY PROTEIN COX15"/>
    <property type="match status" value="1"/>
</dbReference>
<feature type="transmembrane region" description="Helical" evidence="12">
    <location>
        <begin position="263"/>
        <end position="280"/>
    </location>
</feature>
<evidence type="ECO:0000256" key="12">
    <source>
        <dbReference type="SAM" id="Phobius"/>
    </source>
</evidence>
<dbReference type="PANTHER" id="PTHR23289:SF2">
    <property type="entry name" value="CYTOCHROME C OXIDASE ASSEMBLY PROTEIN COX15 HOMOLOG"/>
    <property type="match status" value="1"/>
</dbReference>
<evidence type="ECO:0000256" key="9">
    <source>
        <dbReference type="ARBA" id="ARBA00023136"/>
    </source>
</evidence>
<comment type="subcellular location">
    <subcellularLocation>
        <location evidence="2">Membrane</location>
        <topology evidence="2">Multi-pass membrane protein</topology>
    </subcellularLocation>
</comment>
<feature type="transmembrane region" description="Helical" evidence="12">
    <location>
        <begin position="168"/>
        <end position="187"/>
    </location>
</feature>
<dbReference type="Proteomes" id="UP000298050">
    <property type="component" value="Unassembled WGS sequence"/>
</dbReference>
<gene>
    <name evidence="13" type="ORF">E4634_06880</name>
</gene>
<keyword evidence="4" id="KW-0479">Metal-binding</keyword>
<comment type="cofactor">
    <cofactor evidence="1">
        <name>heme b</name>
        <dbReference type="ChEBI" id="CHEBI:60344"/>
    </cofactor>
</comment>
<dbReference type="InterPro" id="IPR023754">
    <property type="entry name" value="HemeA_Synthase_type2"/>
</dbReference>
<evidence type="ECO:0000256" key="6">
    <source>
        <dbReference type="ARBA" id="ARBA00023002"/>
    </source>
</evidence>
<feature type="transmembrane region" description="Helical" evidence="12">
    <location>
        <begin position="292"/>
        <end position="314"/>
    </location>
</feature>
<proteinExistence type="inferred from homology"/>
<evidence type="ECO:0000256" key="11">
    <source>
        <dbReference type="ARBA" id="ARBA00048044"/>
    </source>
</evidence>
<keyword evidence="6" id="KW-0560">Oxidoreductase</keyword>
<keyword evidence="14" id="KW-1185">Reference proteome</keyword>
<evidence type="ECO:0000256" key="10">
    <source>
        <dbReference type="ARBA" id="ARBA00044501"/>
    </source>
</evidence>
<keyword evidence="3 12" id="KW-0812">Transmembrane</keyword>
<evidence type="ECO:0000313" key="14">
    <source>
        <dbReference type="Proteomes" id="UP000298050"/>
    </source>
</evidence>
<dbReference type="AlphaFoldDB" id="A0A4Z0M2X6"/>
<comment type="caution">
    <text evidence="13">The sequence shown here is derived from an EMBL/GenBank/DDBJ whole genome shotgun (WGS) entry which is preliminary data.</text>
</comment>
<evidence type="ECO:0000256" key="1">
    <source>
        <dbReference type="ARBA" id="ARBA00001970"/>
    </source>
</evidence>
<reference evidence="13 14" key="1">
    <citation type="submission" date="2019-04" db="EMBL/GenBank/DDBJ databases">
        <title>Taxonomy of novel Haliea sp. from mangrove soil of West Coast of India.</title>
        <authorList>
            <person name="Verma A."/>
            <person name="Kumar P."/>
            <person name="Krishnamurthi S."/>
        </authorList>
    </citation>
    <scope>NUCLEOTIDE SEQUENCE [LARGE SCALE GENOMIC DNA]</scope>
    <source>
        <strain evidence="13 14">SAOS-164</strain>
    </source>
</reference>
<sequence length="345" mass="37968">MTLTQRKHADHDRQVAAWLLLCAAVIFGMIILGGVTRLTNSGLSMVEWKPLMGAIPPLSEEAWQATFDKYKQFPEYQKVNRGMDLHGFKSIFMFEYLHRLLGRMIGVLFFLPMVFFAMRGWVRPGVMPQLWGLFALGALQGLLGWYMVKSGLVDNPRVSQYRLTAHLGLAVLIYAFMLWVAMGLLAPARSGRHPLAGKALGLVVLIYLMILSGGLVAGTRAGFAFSTWPLMGTSFIPPGLYATDPAWLAAFDDITTVQFNHRIFAYVIFALVHLFAWRAWRRGLNGRQALATGLLLAAVWVQAGLGISTLLLHVPVSLAAAHQGGAVLLLSAVLFAAHTLRHGEG</sequence>
<feature type="transmembrane region" description="Helical" evidence="12">
    <location>
        <begin position="320"/>
        <end position="340"/>
    </location>
</feature>
<keyword evidence="8" id="KW-0350">Heme biosynthesis</keyword>
<keyword evidence="9 12" id="KW-0472">Membrane</keyword>
<evidence type="ECO:0000256" key="8">
    <source>
        <dbReference type="ARBA" id="ARBA00023133"/>
    </source>
</evidence>
<dbReference type="Pfam" id="PF02628">
    <property type="entry name" value="COX15-CtaA"/>
    <property type="match status" value="1"/>
</dbReference>
<evidence type="ECO:0000256" key="5">
    <source>
        <dbReference type="ARBA" id="ARBA00022989"/>
    </source>
</evidence>
<evidence type="ECO:0000256" key="3">
    <source>
        <dbReference type="ARBA" id="ARBA00022692"/>
    </source>
</evidence>
<evidence type="ECO:0000313" key="13">
    <source>
        <dbReference type="EMBL" id="TGD73861.1"/>
    </source>
</evidence>
<feature type="transmembrane region" description="Helical" evidence="12">
    <location>
        <begin position="199"/>
        <end position="223"/>
    </location>
</feature>